<comment type="caution">
    <text evidence="6">The sequence shown here is derived from an EMBL/GenBank/DDBJ whole genome shotgun (WGS) entry which is preliminary data.</text>
</comment>
<dbReference type="PANTHER" id="PTHR37419">
    <property type="entry name" value="SERINE/THREONINE-PROTEIN KINASE TOXIN HIPA"/>
    <property type="match status" value="1"/>
</dbReference>
<proteinExistence type="inferred from homology"/>
<keyword evidence="2" id="KW-0808">Transferase</keyword>
<reference evidence="6 7" key="1">
    <citation type="submission" date="2018-09" db="EMBL/GenBank/DDBJ databases">
        <title>Comparative genomics of Leucobacter spp.</title>
        <authorList>
            <person name="Reis A.C."/>
            <person name="Kolvenbach B.A."/>
            <person name="Corvini P.F.X."/>
            <person name="Nunes O.C."/>
        </authorList>
    </citation>
    <scope>NUCLEOTIDE SEQUENCE [LARGE SCALE GENOMIC DNA]</scope>
    <source>
        <strain evidence="6 7">L-1</strain>
    </source>
</reference>
<evidence type="ECO:0000256" key="1">
    <source>
        <dbReference type="ARBA" id="ARBA00010164"/>
    </source>
</evidence>
<evidence type="ECO:0000313" key="6">
    <source>
        <dbReference type="EMBL" id="MBL3690878.1"/>
    </source>
</evidence>
<name>A0ABS1SS21_9MICO</name>
<evidence type="ECO:0000259" key="4">
    <source>
        <dbReference type="Pfam" id="PF07804"/>
    </source>
</evidence>
<dbReference type="Pfam" id="PF13657">
    <property type="entry name" value="Couple_hipA"/>
    <property type="match status" value="1"/>
</dbReference>
<keyword evidence="3" id="KW-0418">Kinase</keyword>
<evidence type="ECO:0000259" key="5">
    <source>
        <dbReference type="Pfam" id="PF13657"/>
    </source>
</evidence>
<evidence type="ECO:0000256" key="2">
    <source>
        <dbReference type="ARBA" id="ARBA00022679"/>
    </source>
</evidence>
<dbReference type="Proteomes" id="UP001646141">
    <property type="component" value="Unassembled WGS sequence"/>
</dbReference>
<dbReference type="InterPro" id="IPR012893">
    <property type="entry name" value="HipA-like_C"/>
</dbReference>
<gene>
    <name evidence="6" type="ORF">D3226_13095</name>
</gene>
<dbReference type="Pfam" id="PF07804">
    <property type="entry name" value="HipA_C"/>
    <property type="match status" value="1"/>
</dbReference>
<dbReference type="InterPro" id="IPR017508">
    <property type="entry name" value="HipA_N1"/>
</dbReference>
<keyword evidence="7" id="KW-1185">Reference proteome</keyword>
<protein>
    <submittedName>
        <fullName evidence="6">Type II toxin-antitoxin system HipA family toxin</fullName>
    </submittedName>
</protein>
<feature type="domain" description="HipA-like C-terminal" evidence="4">
    <location>
        <begin position="166"/>
        <end position="399"/>
    </location>
</feature>
<evidence type="ECO:0000313" key="7">
    <source>
        <dbReference type="Proteomes" id="UP001646141"/>
    </source>
</evidence>
<comment type="similarity">
    <text evidence="1">Belongs to the HipA Ser/Thr kinase family.</text>
</comment>
<sequence>MTFMRVDVLEVRAWGETVGALSSGRGGVAAFEYAPGWRDRELSPLLMPTIPRGRIWSFPELPEETFHGLPPLIADSAPDRFGNSVIAAALARQGILPSDVRPIDRLAYVGERALGALTFHPAQSPGAAASSLELGQLVEAARAAVHGSLDPTTRTSAVNDLLQVGSSAGGARPKAIIAWNRESDEIRAGGIAAPAGFEQWLLKFDGVGSDTQLGATGEYGRTEYAYALMAGAAGIEMAECRLLEEGGRAHFMTRRFDRPGTTGDRLHMQSLCALAGADFNALGTHDYATLFLVAEELGLEVGEQLFRRACFNVLAANNDDHTKNHAFTMAQDGAWRLSPAYDLTFAYSPSSVWLRQHLMSVNGRFEYITARDLLTLADQFAVPGARAVLSEVGDAVARWPEFAEVAGISAARISEVQERLDTVRAELTTA</sequence>
<dbReference type="EMBL" id="QYAD01000005">
    <property type="protein sequence ID" value="MBL3690878.1"/>
    <property type="molecule type" value="Genomic_DNA"/>
</dbReference>
<feature type="domain" description="HipA N-terminal subdomain 1" evidence="5">
    <location>
        <begin position="9"/>
        <end position="119"/>
    </location>
</feature>
<organism evidence="6 7">
    <name type="scientific">Leucobacter chromiireducens subsp. chromiireducens</name>
    <dbReference type="NCBI Taxonomy" id="660067"/>
    <lineage>
        <taxon>Bacteria</taxon>
        <taxon>Bacillati</taxon>
        <taxon>Actinomycetota</taxon>
        <taxon>Actinomycetes</taxon>
        <taxon>Micrococcales</taxon>
        <taxon>Microbacteriaceae</taxon>
        <taxon>Leucobacter</taxon>
    </lineage>
</organism>
<evidence type="ECO:0000256" key="3">
    <source>
        <dbReference type="ARBA" id="ARBA00022777"/>
    </source>
</evidence>
<accession>A0ABS1SS21</accession>
<dbReference type="InterPro" id="IPR052028">
    <property type="entry name" value="HipA_Ser/Thr_kinase"/>
</dbReference>
<dbReference type="PANTHER" id="PTHR37419:SF8">
    <property type="entry name" value="TOXIN YJJJ"/>
    <property type="match status" value="1"/>
</dbReference>